<evidence type="ECO:0000313" key="1">
    <source>
        <dbReference type="Proteomes" id="UP000095283"/>
    </source>
</evidence>
<accession>A0A1I7X4J0</accession>
<dbReference type="WBParaSite" id="Hba_12302">
    <property type="protein sequence ID" value="Hba_12302"/>
    <property type="gene ID" value="Hba_12302"/>
</dbReference>
<organism evidence="1 2">
    <name type="scientific">Heterorhabditis bacteriophora</name>
    <name type="common">Entomopathogenic nematode worm</name>
    <dbReference type="NCBI Taxonomy" id="37862"/>
    <lineage>
        <taxon>Eukaryota</taxon>
        <taxon>Metazoa</taxon>
        <taxon>Ecdysozoa</taxon>
        <taxon>Nematoda</taxon>
        <taxon>Chromadorea</taxon>
        <taxon>Rhabditida</taxon>
        <taxon>Rhabditina</taxon>
        <taxon>Rhabditomorpha</taxon>
        <taxon>Strongyloidea</taxon>
        <taxon>Heterorhabditidae</taxon>
        <taxon>Heterorhabditis</taxon>
    </lineage>
</organism>
<sequence length="120" mass="13831">MQDVLSWRSGSHRRVRWSGYGTDRGLFVFGLLSYLGFLEPRPLPQCSEEPGPCLMALSPPLLWEFLRASKALRKPLTTSGWTRPELPSGKRRQDMVFWREYYPIPFKGWGSILPIFGDLS</sequence>
<protein>
    <submittedName>
        <fullName evidence="2">Uncharacterized protein</fullName>
    </submittedName>
</protein>
<dbReference type="AlphaFoldDB" id="A0A1I7X4J0"/>
<dbReference type="Proteomes" id="UP000095283">
    <property type="component" value="Unplaced"/>
</dbReference>
<name>A0A1I7X4J0_HETBA</name>
<keyword evidence="1" id="KW-1185">Reference proteome</keyword>
<proteinExistence type="predicted"/>
<evidence type="ECO:0000313" key="2">
    <source>
        <dbReference type="WBParaSite" id="Hba_12302"/>
    </source>
</evidence>
<reference evidence="2" key="1">
    <citation type="submission" date="2016-11" db="UniProtKB">
        <authorList>
            <consortium name="WormBaseParasite"/>
        </authorList>
    </citation>
    <scope>IDENTIFICATION</scope>
</reference>